<dbReference type="Pfam" id="PF09747">
    <property type="entry name" value="CCD97-like_C"/>
    <property type="match status" value="1"/>
</dbReference>
<dbReference type="AlphaFoldDB" id="A0A0K8STY9"/>
<dbReference type="InterPro" id="IPR040233">
    <property type="entry name" value="CCD97-like_C"/>
</dbReference>
<dbReference type="EMBL" id="GBRD01000714">
    <property type="protein sequence ID" value="JAG65107.1"/>
    <property type="molecule type" value="Transcribed_RNA"/>
</dbReference>
<dbReference type="PANTHER" id="PTHR31840">
    <property type="entry name" value="COILED-COIL DOMAIN-CONTAINING PROTEIN 97"/>
    <property type="match status" value="1"/>
</dbReference>
<dbReference type="EMBL" id="GBRD01009058">
    <property type="protein sequence ID" value="JAG56763.1"/>
    <property type="molecule type" value="Transcribed_RNA"/>
</dbReference>
<evidence type="ECO:0000313" key="2">
    <source>
        <dbReference type="EMBL" id="JAG56763.1"/>
    </source>
</evidence>
<organism evidence="2">
    <name type="scientific">Lygus hesperus</name>
    <name type="common">Western plant bug</name>
    <dbReference type="NCBI Taxonomy" id="30085"/>
    <lineage>
        <taxon>Eukaryota</taxon>
        <taxon>Metazoa</taxon>
        <taxon>Ecdysozoa</taxon>
        <taxon>Arthropoda</taxon>
        <taxon>Hexapoda</taxon>
        <taxon>Insecta</taxon>
        <taxon>Pterygota</taxon>
        <taxon>Neoptera</taxon>
        <taxon>Paraneoptera</taxon>
        <taxon>Hemiptera</taxon>
        <taxon>Heteroptera</taxon>
        <taxon>Panheteroptera</taxon>
        <taxon>Cimicomorpha</taxon>
        <taxon>Miridae</taxon>
        <taxon>Mirini</taxon>
        <taxon>Lygus</taxon>
    </lineage>
</organism>
<accession>A0A0K8STY9</accession>
<proteinExistence type="predicted"/>
<protein>
    <recommendedName>
        <fullName evidence="1">CCD97-like C-terminal domain-containing protein</fullName>
    </recommendedName>
</protein>
<reference evidence="2" key="1">
    <citation type="submission" date="2014-09" db="EMBL/GenBank/DDBJ databases">
        <authorList>
            <person name="Magalhaes I.L.F."/>
            <person name="Oliveira U."/>
            <person name="Santos F.R."/>
            <person name="Vidigal T.H.D.A."/>
            <person name="Brescovit A.D."/>
            <person name="Santos A.J."/>
        </authorList>
    </citation>
    <scope>NUCLEOTIDE SEQUENCE</scope>
</reference>
<dbReference type="InterPro" id="IPR018613">
    <property type="entry name" value="Ccdc97-like"/>
</dbReference>
<dbReference type="PANTHER" id="PTHR31840:SF1">
    <property type="entry name" value="COILED-COIL DOMAIN-CONTAINING PROTEIN 97"/>
    <property type="match status" value="1"/>
</dbReference>
<name>A0A0K8STY9_LYGHE</name>
<feature type="domain" description="CCD97-like C-terminal" evidence="1">
    <location>
        <begin position="100"/>
        <end position="288"/>
    </location>
</feature>
<evidence type="ECO:0000259" key="1">
    <source>
        <dbReference type="Pfam" id="PF09747"/>
    </source>
</evidence>
<sequence length="302" mass="34705">MEDPAVRLKNSILELVSQNKEAYFKSQQKDEPDLSTSEKWKIAEGILDKNVPTFLQRYGKYLNEDHLVYFESKDDYEVQYYVEQRRAELKKATNKSVVRNRRLEALKRLAEHGEYFSEKEMKRRNPLLFEELVGQFLTNDEKFQFETTGGGEPTSFATYFMDIVEKDYAASKLKKEVESDASMMPAADSCSIGSAESSPGVSRKVVLWGEMTGSSAGSKQMVLENSRLQEVTEDEKCILLNEFRSKVFSDFLGGKDDEFDYSEVDENMDYDDLCTIEQDKQEDYFDAESPKIVMDEDSNSVG</sequence>